<dbReference type="EMBL" id="JARIHO010000090">
    <property type="protein sequence ID" value="KAJ7306951.1"/>
    <property type="molecule type" value="Genomic_DNA"/>
</dbReference>
<organism evidence="1 2">
    <name type="scientific">Mycena albidolilacea</name>
    <dbReference type="NCBI Taxonomy" id="1033008"/>
    <lineage>
        <taxon>Eukaryota</taxon>
        <taxon>Fungi</taxon>
        <taxon>Dikarya</taxon>
        <taxon>Basidiomycota</taxon>
        <taxon>Agaricomycotina</taxon>
        <taxon>Agaricomycetes</taxon>
        <taxon>Agaricomycetidae</taxon>
        <taxon>Agaricales</taxon>
        <taxon>Marasmiineae</taxon>
        <taxon>Mycenaceae</taxon>
        <taxon>Mycena</taxon>
    </lineage>
</organism>
<sequence>MKGKGGIFTENAWEMIRDLVALKVPAMNVDPVIHTVGRGLGREVQDHVSARQINRVVEEGGIASDLQVTSEICGSKAFGTSGNGTTIRHINFEAKHITYTIAGEDTPVTRMLDITSAPNHTSAAQLAGWKQIMRCALVDTYNASPLGQADPIDLDEFITWLTSLGTDHANDQLLLAKLKREWKITAQKIMLGKKYLASTDLQTHLPLIQSFNDAKIEAAGGMDSWNALPKEEKTRRDIALHLKFIQLLILDCKVCRSLWAHFGETRWKDLSEEERFEKQALVWCGCCMHKEMNSVKGGVQALGLFWESIGGPAPVKLMNKGNAAAAQNSTAGSKVSEHALEVSEGGAVKLTSLVGALFNHKDDKKGQQDMFKIYFENFLGYTVSCPDTSNTRFQSHCDCAIFIILYLPQILAFMIHIMYSKTKIGLNHLEQNILMGLKDIPTLTELAILALYALSVSFPYMRVARGLTNGRRVNALDMGPFHAKVIAFCEVVADNPDLLLAPDASYKTGTLDGRVWEHPEAFYAALRMAPGLPHLRSALKAFMTGAADTWKRFGAEYAADGVIARLSPAAHAKIYVNPTNDHNEGALGRLRAAMRQWASLSQGMHNTKSKYAVNGTREFLRSAVVTQALRVWFRGEARRRVDSGRDHKSICELIEHKTVAVKKKQQAEAEQKQKAADKQPELAKLVPLLDVTHIEANHRKITATQIVQQINWHRQFIEKGVILQKTLIGGMSKADKVMQLIAAVNRFNRDILPKLQLLAAAAMTSGAAGTDFDSPMADIVLVDNWDAQDDLDDADMLDDY</sequence>
<protein>
    <submittedName>
        <fullName evidence="1">Uncharacterized protein</fullName>
    </submittedName>
</protein>
<comment type="caution">
    <text evidence="1">The sequence shown here is derived from an EMBL/GenBank/DDBJ whole genome shotgun (WGS) entry which is preliminary data.</text>
</comment>
<evidence type="ECO:0000313" key="1">
    <source>
        <dbReference type="EMBL" id="KAJ7306951.1"/>
    </source>
</evidence>
<name>A0AAD6Z430_9AGAR</name>
<dbReference type="Proteomes" id="UP001218218">
    <property type="component" value="Unassembled WGS sequence"/>
</dbReference>
<accession>A0AAD6Z430</accession>
<keyword evidence="2" id="KW-1185">Reference proteome</keyword>
<reference evidence="1" key="1">
    <citation type="submission" date="2023-03" db="EMBL/GenBank/DDBJ databases">
        <title>Massive genome expansion in bonnet fungi (Mycena s.s.) driven by repeated elements and novel gene families across ecological guilds.</title>
        <authorList>
            <consortium name="Lawrence Berkeley National Laboratory"/>
            <person name="Harder C.B."/>
            <person name="Miyauchi S."/>
            <person name="Viragh M."/>
            <person name="Kuo A."/>
            <person name="Thoen E."/>
            <person name="Andreopoulos B."/>
            <person name="Lu D."/>
            <person name="Skrede I."/>
            <person name="Drula E."/>
            <person name="Henrissat B."/>
            <person name="Morin E."/>
            <person name="Kohler A."/>
            <person name="Barry K."/>
            <person name="LaButti K."/>
            <person name="Morin E."/>
            <person name="Salamov A."/>
            <person name="Lipzen A."/>
            <person name="Mereny Z."/>
            <person name="Hegedus B."/>
            <person name="Baldrian P."/>
            <person name="Stursova M."/>
            <person name="Weitz H."/>
            <person name="Taylor A."/>
            <person name="Grigoriev I.V."/>
            <person name="Nagy L.G."/>
            <person name="Martin F."/>
            <person name="Kauserud H."/>
        </authorList>
    </citation>
    <scope>NUCLEOTIDE SEQUENCE</scope>
    <source>
        <strain evidence="1">CBHHK002</strain>
    </source>
</reference>
<dbReference type="AlphaFoldDB" id="A0AAD6Z430"/>
<proteinExistence type="predicted"/>
<evidence type="ECO:0000313" key="2">
    <source>
        <dbReference type="Proteomes" id="UP001218218"/>
    </source>
</evidence>
<gene>
    <name evidence="1" type="ORF">DFH08DRAFT_793103</name>
</gene>